<dbReference type="Gene3D" id="3.60.21.10">
    <property type="match status" value="1"/>
</dbReference>
<evidence type="ECO:0000259" key="5">
    <source>
        <dbReference type="Pfam" id="PF00149"/>
    </source>
</evidence>
<organism evidence="6 7">
    <name type="scientific">Cohnella zeiphila</name>
    <dbReference type="NCBI Taxonomy" id="2761120"/>
    <lineage>
        <taxon>Bacteria</taxon>
        <taxon>Bacillati</taxon>
        <taxon>Bacillota</taxon>
        <taxon>Bacilli</taxon>
        <taxon>Bacillales</taxon>
        <taxon>Paenibacillaceae</taxon>
        <taxon>Cohnella</taxon>
    </lineage>
</organism>
<keyword evidence="2" id="KW-0378">Hydrolase</keyword>
<dbReference type="GO" id="GO:0046872">
    <property type="term" value="F:metal ion binding"/>
    <property type="evidence" value="ECO:0007669"/>
    <property type="project" value="UniProtKB-KW"/>
</dbReference>
<evidence type="ECO:0000256" key="4">
    <source>
        <dbReference type="ARBA" id="ARBA00025742"/>
    </source>
</evidence>
<dbReference type="AlphaFoldDB" id="A0A7X0SIH9"/>
<keyword evidence="3" id="KW-0408">Iron</keyword>
<dbReference type="InterPro" id="IPR029052">
    <property type="entry name" value="Metallo-depent_PP-like"/>
</dbReference>
<gene>
    <name evidence="6" type="ORF">H7C18_06810</name>
</gene>
<comment type="similarity">
    <text evidence="4">Belongs to the cyclic nucleotide phosphodiesterase class-III family.</text>
</comment>
<dbReference type="InterPro" id="IPR050884">
    <property type="entry name" value="CNP_phosphodiesterase-III"/>
</dbReference>
<evidence type="ECO:0000256" key="2">
    <source>
        <dbReference type="ARBA" id="ARBA00022801"/>
    </source>
</evidence>
<dbReference type="PANTHER" id="PTHR42988:SF2">
    <property type="entry name" value="CYCLIC NUCLEOTIDE PHOSPHODIESTERASE CBUA0032-RELATED"/>
    <property type="match status" value="1"/>
</dbReference>
<sequence>MEPIFFVQLSDIHVNAPEKNNPMFGVDMSAKLRAAFAEIRSMRTKPAFVLISGDLTQDGDADDYRHLRRLIDEEAERTGVPVHVGLGNHDSRPAFREGYLGEEPSEESYYYSFLEKSLRVVMLNSQIEGSHDGEIDAKQLAWLRDTLSEPAPEGTIVVLHHPVTATPNAMMDGHLLRNPADLKDAVHGQGVIGMLSGHIHFHNIGSLVGIPCAAATGVAFGLDSTSPNTMRFLDNSGYNLVTVSGGHMAVQPRMLPGEQRLLYEWDPAKQPAHA</sequence>
<proteinExistence type="inferred from homology"/>
<dbReference type="RefSeq" id="WP_185128279.1">
    <property type="nucleotide sequence ID" value="NZ_JACJVO010000008.1"/>
</dbReference>
<protein>
    <submittedName>
        <fullName evidence="6">Metallophosphoesterase</fullName>
    </submittedName>
</protein>
<accession>A0A7X0SIH9</accession>
<keyword evidence="7" id="KW-1185">Reference proteome</keyword>
<keyword evidence="1" id="KW-0479">Metal-binding</keyword>
<feature type="domain" description="Calcineurin-like phosphoesterase" evidence="5">
    <location>
        <begin position="6"/>
        <end position="200"/>
    </location>
</feature>
<evidence type="ECO:0000256" key="3">
    <source>
        <dbReference type="ARBA" id="ARBA00023004"/>
    </source>
</evidence>
<dbReference type="GO" id="GO:0016787">
    <property type="term" value="F:hydrolase activity"/>
    <property type="evidence" value="ECO:0007669"/>
    <property type="project" value="UniProtKB-KW"/>
</dbReference>
<evidence type="ECO:0000313" key="7">
    <source>
        <dbReference type="Proteomes" id="UP000564644"/>
    </source>
</evidence>
<name>A0A7X0SIH9_9BACL</name>
<evidence type="ECO:0000256" key="1">
    <source>
        <dbReference type="ARBA" id="ARBA00022723"/>
    </source>
</evidence>
<dbReference type="Pfam" id="PF00149">
    <property type="entry name" value="Metallophos"/>
    <property type="match status" value="1"/>
</dbReference>
<dbReference type="InterPro" id="IPR004843">
    <property type="entry name" value="Calcineurin-like_PHP"/>
</dbReference>
<dbReference type="SUPFAM" id="SSF56300">
    <property type="entry name" value="Metallo-dependent phosphatases"/>
    <property type="match status" value="1"/>
</dbReference>
<dbReference type="EMBL" id="JACJVO010000008">
    <property type="protein sequence ID" value="MBB6730610.1"/>
    <property type="molecule type" value="Genomic_DNA"/>
</dbReference>
<reference evidence="6 7" key="1">
    <citation type="submission" date="2020-08" db="EMBL/GenBank/DDBJ databases">
        <title>Cohnella phylogeny.</title>
        <authorList>
            <person name="Dunlap C."/>
        </authorList>
    </citation>
    <scope>NUCLEOTIDE SEQUENCE [LARGE SCALE GENOMIC DNA]</scope>
    <source>
        <strain evidence="6 7">CBP 2801</strain>
    </source>
</reference>
<comment type="caution">
    <text evidence="6">The sequence shown here is derived from an EMBL/GenBank/DDBJ whole genome shotgun (WGS) entry which is preliminary data.</text>
</comment>
<evidence type="ECO:0000313" key="6">
    <source>
        <dbReference type="EMBL" id="MBB6730610.1"/>
    </source>
</evidence>
<dbReference type="Proteomes" id="UP000564644">
    <property type="component" value="Unassembled WGS sequence"/>
</dbReference>
<dbReference type="PANTHER" id="PTHR42988">
    <property type="entry name" value="PHOSPHOHYDROLASE"/>
    <property type="match status" value="1"/>
</dbReference>